<evidence type="ECO:0000256" key="1">
    <source>
        <dbReference type="SAM" id="MobiDB-lite"/>
    </source>
</evidence>
<dbReference type="Proteomes" id="UP000835052">
    <property type="component" value="Unassembled WGS sequence"/>
</dbReference>
<organism evidence="2 3">
    <name type="scientific">Caenorhabditis auriculariae</name>
    <dbReference type="NCBI Taxonomy" id="2777116"/>
    <lineage>
        <taxon>Eukaryota</taxon>
        <taxon>Metazoa</taxon>
        <taxon>Ecdysozoa</taxon>
        <taxon>Nematoda</taxon>
        <taxon>Chromadorea</taxon>
        <taxon>Rhabditida</taxon>
        <taxon>Rhabditina</taxon>
        <taxon>Rhabditomorpha</taxon>
        <taxon>Rhabditoidea</taxon>
        <taxon>Rhabditidae</taxon>
        <taxon>Peloderinae</taxon>
        <taxon>Caenorhabditis</taxon>
    </lineage>
</organism>
<comment type="caution">
    <text evidence="2">The sequence shown here is derived from an EMBL/GenBank/DDBJ whole genome shotgun (WGS) entry which is preliminary data.</text>
</comment>
<evidence type="ECO:0000313" key="3">
    <source>
        <dbReference type="Proteomes" id="UP000835052"/>
    </source>
</evidence>
<feature type="compositionally biased region" description="Basic and acidic residues" evidence="1">
    <location>
        <begin position="33"/>
        <end position="50"/>
    </location>
</feature>
<keyword evidence="3" id="KW-1185">Reference proteome</keyword>
<dbReference type="AlphaFoldDB" id="A0A8S1I0Q9"/>
<protein>
    <submittedName>
        <fullName evidence="2">Uncharacterized protein</fullName>
    </submittedName>
</protein>
<feature type="non-terminal residue" evidence="2">
    <location>
        <position position="1"/>
    </location>
</feature>
<feature type="region of interest" description="Disordered" evidence="1">
    <location>
        <begin position="33"/>
        <end position="74"/>
    </location>
</feature>
<proteinExistence type="predicted"/>
<dbReference type="Gene3D" id="3.10.290.20">
    <property type="entry name" value="Ubiquitin-like 2 activating enzyme e1b. Chain: B, domain 3"/>
    <property type="match status" value="1"/>
</dbReference>
<sequence length="74" mass="8391">LETKKLAELSLGEGTMLECDDFVQKLTLKILRDSEKKKEEEETRKRKLSESEPGLSPPKKSKAEETNGEITVQN</sequence>
<evidence type="ECO:0000313" key="2">
    <source>
        <dbReference type="EMBL" id="CAD6200242.1"/>
    </source>
</evidence>
<dbReference type="OrthoDB" id="10552156at2759"/>
<name>A0A8S1I0Q9_9PELO</name>
<reference evidence="2" key="1">
    <citation type="submission" date="2020-10" db="EMBL/GenBank/DDBJ databases">
        <authorList>
            <person name="Kikuchi T."/>
        </authorList>
    </citation>
    <scope>NUCLEOTIDE SEQUENCE</scope>
    <source>
        <strain evidence="2">NKZ352</strain>
    </source>
</reference>
<gene>
    <name evidence="2" type="ORF">CAUJ_LOCUS16139</name>
</gene>
<dbReference type="EMBL" id="CAJGYM010000266">
    <property type="protein sequence ID" value="CAD6200242.1"/>
    <property type="molecule type" value="Genomic_DNA"/>
</dbReference>
<accession>A0A8S1I0Q9</accession>